<dbReference type="Pfam" id="PF04307">
    <property type="entry name" value="YdjM"/>
    <property type="match status" value="1"/>
</dbReference>
<feature type="transmembrane region" description="Helical" evidence="1">
    <location>
        <begin position="151"/>
        <end position="172"/>
    </location>
</feature>
<keyword evidence="1" id="KW-0472">Membrane</keyword>
<dbReference type="RefSeq" id="WP_310900115.1">
    <property type="nucleotide sequence ID" value="NZ_JAMQOS010000002.1"/>
</dbReference>
<evidence type="ECO:0000256" key="1">
    <source>
        <dbReference type="SAM" id="Phobius"/>
    </source>
</evidence>
<proteinExistence type="predicted"/>
<dbReference type="Proteomes" id="UP001268864">
    <property type="component" value="Unassembled WGS sequence"/>
</dbReference>
<comment type="caution">
    <text evidence="2">The sequence shown here is derived from an EMBL/GenBank/DDBJ whole genome shotgun (WGS) entry which is preliminary data.</text>
</comment>
<dbReference type="InterPro" id="IPR007404">
    <property type="entry name" value="YdjM-like"/>
</dbReference>
<feature type="transmembrane region" description="Helical" evidence="1">
    <location>
        <begin position="89"/>
        <end position="108"/>
    </location>
</feature>
<keyword evidence="1" id="KW-0812">Transmembrane</keyword>
<evidence type="ECO:0000313" key="3">
    <source>
        <dbReference type="Proteomes" id="UP001268864"/>
    </source>
</evidence>
<keyword evidence="2" id="KW-0378">Hydrolase</keyword>
<evidence type="ECO:0000313" key="2">
    <source>
        <dbReference type="EMBL" id="MDS0282286.1"/>
    </source>
</evidence>
<keyword evidence="3" id="KW-1185">Reference proteome</keyword>
<reference evidence="2 3" key="1">
    <citation type="submission" date="2022-06" db="EMBL/GenBank/DDBJ databases">
        <title>Halomicroarcula sp. a new haloarchaeum isolate from saline soil.</title>
        <authorList>
            <person name="Strakova D."/>
            <person name="Galisteo C."/>
            <person name="Sanchez-Porro C."/>
            <person name="Ventosa A."/>
        </authorList>
    </citation>
    <scope>NUCLEOTIDE SEQUENCE [LARGE SCALE GENOMIC DNA]</scope>
    <source>
        <strain evidence="2 3">S3CR25-11</strain>
    </source>
</reference>
<name>A0ABU2FNF1_9EURY</name>
<sequence length="190" mass="20648">MWPWGHAAVGYLVCSLWLRSRDGHVPTAGVVLPLALGTQFPDLIDKPLSWTFGVLPSGRAGAHSLLVAVPLLAFLWWRLDGPTGRHAWAGFALGYLVHLVTDGVYSLVDGEFAELSYLLWPALSLPSYDESPSIVAHFLAADITPYLLTELLLFGAATLLWAVDGTPGLWAVGRWCKRRADGATRALSSR</sequence>
<protein>
    <submittedName>
        <fullName evidence="2">Metal-dependent hydrolase</fullName>
    </submittedName>
</protein>
<feature type="transmembrane region" description="Helical" evidence="1">
    <location>
        <begin position="60"/>
        <end position="77"/>
    </location>
</feature>
<accession>A0ABU2FNF1</accession>
<dbReference type="EMBL" id="JAMQOS010000002">
    <property type="protein sequence ID" value="MDS0282286.1"/>
    <property type="molecule type" value="Genomic_DNA"/>
</dbReference>
<dbReference type="GO" id="GO:0016787">
    <property type="term" value="F:hydrolase activity"/>
    <property type="evidence" value="ECO:0007669"/>
    <property type="project" value="UniProtKB-KW"/>
</dbReference>
<gene>
    <name evidence="2" type="ORF">NDI86_09120</name>
</gene>
<organism evidence="2 3">
    <name type="scientific">Haloarcula onubensis</name>
    <dbReference type="NCBI Taxonomy" id="2950539"/>
    <lineage>
        <taxon>Archaea</taxon>
        <taxon>Methanobacteriati</taxon>
        <taxon>Methanobacteriota</taxon>
        <taxon>Stenosarchaea group</taxon>
        <taxon>Halobacteria</taxon>
        <taxon>Halobacteriales</taxon>
        <taxon>Haloarculaceae</taxon>
        <taxon>Haloarcula</taxon>
    </lineage>
</organism>
<keyword evidence="1" id="KW-1133">Transmembrane helix</keyword>